<dbReference type="Pfam" id="PF07690">
    <property type="entry name" value="MFS_1"/>
    <property type="match status" value="1"/>
</dbReference>
<dbReference type="EMBL" id="CP060712">
    <property type="protein sequence ID" value="QNN50364.1"/>
    <property type="molecule type" value="Genomic_DNA"/>
</dbReference>
<feature type="transmembrane region" description="Helical" evidence="5">
    <location>
        <begin position="280"/>
        <end position="299"/>
    </location>
</feature>
<feature type="transmembrane region" description="Helical" evidence="5">
    <location>
        <begin position="21"/>
        <end position="44"/>
    </location>
</feature>
<evidence type="ECO:0000313" key="7">
    <source>
        <dbReference type="EMBL" id="QNN50364.1"/>
    </source>
</evidence>
<reference evidence="7 8" key="1">
    <citation type="submission" date="2020-08" db="EMBL/GenBank/DDBJ databases">
        <title>Genome sequence of Phycicoccus endophyticus JCM 31784T.</title>
        <authorList>
            <person name="Hyun D.-W."/>
            <person name="Bae J.-W."/>
        </authorList>
    </citation>
    <scope>NUCLEOTIDE SEQUENCE [LARGE SCALE GENOMIC DNA]</scope>
    <source>
        <strain evidence="7 8">JCM 31784</strain>
    </source>
</reference>
<comment type="subcellular location">
    <subcellularLocation>
        <location evidence="1">Cell membrane</location>
        <topology evidence="1">Multi-pass membrane protein</topology>
    </subcellularLocation>
</comment>
<dbReference type="PANTHER" id="PTHR23542">
    <property type="match status" value="1"/>
</dbReference>
<dbReference type="InterPro" id="IPR011701">
    <property type="entry name" value="MFS"/>
</dbReference>
<evidence type="ECO:0000256" key="4">
    <source>
        <dbReference type="ARBA" id="ARBA00023136"/>
    </source>
</evidence>
<feature type="transmembrane region" description="Helical" evidence="5">
    <location>
        <begin position="210"/>
        <end position="233"/>
    </location>
</feature>
<organism evidence="7 8">
    <name type="scientific">Phycicoccus endophyticus</name>
    <dbReference type="NCBI Taxonomy" id="1690220"/>
    <lineage>
        <taxon>Bacteria</taxon>
        <taxon>Bacillati</taxon>
        <taxon>Actinomycetota</taxon>
        <taxon>Actinomycetes</taxon>
        <taxon>Micrococcales</taxon>
        <taxon>Intrasporangiaceae</taxon>
        <taxon>Phycicoccus</taxon>
    </lineage>
</organism>
<feature type="transmembrane region" description="Helical" evidence="5">
    <location>
        <begin position="80"/>
        <end position="99"/>
    </location>
</feature>
<dbReference type="Gene3D" id="1.20.1250.20">
    <property type="entry name" value="MFS general substrate transporter like domains"/>
    <property type="match status" value="1"/>
</dbReference>
<dbReference type="Proteomes" id="UP000515976">
    <property type="component" value="Chromosome"/>
</dbReference>
<dbReference type="PROSITE" id="PS50850">
    <property type="entry name" value="MFS"/>
    <property type="match status" value="1"/>
</dbReference>
<dbReference type="GO" id="GO:0005886">
    <property type="term" value="C:plasma membrane"/>
    <property type="evidence" value="ECO:0007669"/>
    <property type="project" value="UniProtKB-SubCell"/>
</dbReference>
<proteinExistence type="predicted"/>
<protein>
    <submittedName>
        <fullName evidence="7">MFS transporter</fullName>
    </submittedName>
</protein>
<keyword evidence="4 5" id="KW-0472">Membrane</keyword>
<keyword evidence="2 5" id="KW-0812">Transmembrane</keyword>
<dbReference type="KEGG" id="pei:H9L10_04880"/>
<dbReference type="PANTHER" id="PTHR23542:SF1">
    <property type="entry name" value="MAJOR FACILITATOR SUPERFAMILY (MFS) PROFILE DOMAIN-CONTAINING PROTEIN"/>
    <property type="match status" value="1"/>
</dbReference>
<keyword evidence="8" id="KW-1185">Reference proteome</keyword>
<evidence type="ECO:0000259" key="6">
    <source>
        <dbReference type="PROSITE" id="PS50850"/>
    </source>
</evidence>
<dbReference type="InterPro" id="IPR036259">
    <property type="entry name" value="MFS_trans_sf"/>
</dbReference>
<dbReference type="SUPFAM" id="SSF103473">
    <property type="entry name" value="MFS general substrate transporter"/>
    <property type="match status" value="1"/>
</dbReference>
<feature type="transmembrane region" description="Helical" evidence="5">
    <location>
        <begin position="305"/>
        <end position="324"/>
    </location>
</feature>
<feature type="transmembrane region" description="Helical" evidence="5">
    <location>
        <begin position="170"/>
        <end position="190"/>
    </location>
</feature>
<evidence type="ECO:0000313" key="8">
    <source>
        <dbReference type="Proteomes" id="UP000515976"/>
    </source>
</evidence>
<accession>A0A7G9R439</accession>
<dbReference type="GO" id="GO:0022857">
    <property type="term" value="F:transmembrane transporter activity"/>
    <property type="evidence" value="ECO:0007669"/>
    <property type="project" value="InterPro"/>
</dbReference>
<evidence type="ECO:0000256" key="3">
    <source>
        <dbReference type="ARBA" id="ARBA00022989"/>
    </source>
</evidence>
<feature type="transmembrane region" description="Helical" evidence="5">
    <location>
        <begin position="245"/>
        <end position="268"/>
    </location>
</feature>
<dbReference type="AlphaFoldDB" id="A0A7G9R439"/>
<evidence type="ECO:0000256" key="2">
    <source>
        <dbReference type="ARBA" id="ARBA00022692"/>
    </source>
</evidence>
<feature type="transmembrane region" description="Helical" evidence="5">
    <location>
        <begin position="105"/>
        <end position="125"/>
    </location>
</feature>
<dbReference type="RefSeq" id="WP_166097939.1">
    <property type="nucleotide sequence ID" value="NZ_CP060712.1"/>
</dbReference>
<feature type="transmembrane region" description="Helical" evidence="5">
    <location>
        <begin position="364"/>
        <end position="384"/>
    </location>
</feature>
<name>A0A7G9R439_9MICO</name>
<sequence length="391" mass="40085">MTTVTFAPYRRVLSRAGLRRILVLGALTRAPMFATGVLVTVHVVTTLGRSYGMAGIVGAAVTSAVAVSGPWRGRLLDRYGLRRVVAPSVLVSGTCWALAPFVGYWPLLVLATLAGLFVVPVSSVIRQAVIAAVDEQDRRTAISLDSSVIELSFMATPALAVWAATQWSTVWVLFSVQALGAVAGLGLWLADPPLRSESEPGASVHGVGRAAWFTGPFLTVLVMVAATAVILAGSDLTFVAAVRTLGAVSALGVVLVLWGLGSLVGGLLYGALPREVPARWLLGALALVTAPMALATSVLQLALLALLAGLLCAPTITATVDEVARLVPAQVRGEAMGWHGSSLTAGGALGAPFAGFVVDHYGAGGGFLAVAVVGAAVALLGFAARTPRRGR</sequence>
<feature type="transmembrane region" description="Helical" evidence="5">
    <location>
        <begin position="50"/>
        <end position="68"/>
    </location>
</feature>
<keyword evidence="3 5" id="KW-1133">Transmembrane helix</keyword>
<gene>
    <name evidence="7" type="ORF">H9L10_04880</name>
</gene>
<evidence type="ECO:0000256" key="1">
    <source>
        <dbReference type="ARBA" id="ARBA00004651"/>
    </source>
</evidence>
<feature type="domain" description="Major facilitator superfamily (MFS) profile" evidence="6">
    <location>
        <begin position="204"/>
        <end position="391"/>
    </location>
</feature>
<evidence type="ECO:0000256" key="5">
    <source>
        <dbReference type="SAM" id="Phobius"/>
    </source>
</evidence>
<dbReference type="InterPro" id="IPR020846">
    <property type="entry name" value="MFS_dom"/>
</dbReference>